<evidence type="ECO:0000256" key="8">
    <source>
        <dbReference type="ARBA" id="ARBA00022824"/>
    </source>
</evidence>
<evidence type="ECO:0000256" key="4">
    <source>
        <dbReference type="ARBA" id="ARBA00022448"/>
    </source>
</evidence>
<reference evidence="16 17" key="1">
    <citation type="journal article" date="2023" name="BMC Biol.">
        <title>The compact genome of the sponge Oopsacas minuta (Hexactinellida) is lacking key metazoan core genes.</title>
        <authorList>
            <person name="Santini S."/>
            <person name="Schenkelaars Q."/>
            <person name="Jourda C."/>
            <person name="Duchesne M."/>
            <person name="Belahbib H."/>
            <person name="Rocher C."/>
            <person name="Selva M."/>
            <person name="Riesgo A."/>
            <person name="Vervoort M."/>
            <person name="Leys S.P."/>
            <person name="Kodjabachian L."/>
            <person name="Le Bivic A."/>
            <person name="Borchiellini C."/>
            <person name="Claverie J.M."/>
            <person name="Renard E."/>
        </authorList>
    </citation>
    <scope>NUCLEOTIDE SEQUENCE [LARGE SCALE GENOMIC DNA]</scope>
    <source>
        <strain evidence="16">SPO-2</strain>
    </source>
</reference>
<comment type="subcellular location">
    <subcellularLocation>
        <location evidence="1">Endoplasmic reticulum membrane</location>
        <topology evidence="1">Single-pass type I membrane protein</topology>
    </subcellularLocation>
</comment>
<comment type="caution">
    <text evidence="16">The sequence shown here is derived from an EMBL/GenBank/DDBJ whole genome shotgun (WGS) entry which is preliminary data.</text>
</comment>
<evidence type="ECO:0000256" key="10">
    <source>
        <dbReference type="ARBA" id="ARBA00022989"/>
    </source>
</evidence>
<evidence type="ECO:0000256" key="3">
    <source>
        <dbReference type="ARBA" id="ARBA00016584"/>
    </source>
</evidence>
<gene>
    <name evidence="16" type="ORF">LOD99_12587</name>
</gene>
<keyword evidence="12 14" id="KW-0472">Membrane</keyword>
<protein>
    <recommendedName>
        <fullName evidence="3">Store-operated calcium entry-associated regulatory factor</fullName>
    </recommendedName>
    <alternativeName>
        <fullName evidence="13">Transmembrane protein 66</fullName>
    </alternativeName>
</protein>
<evidence type="ECO:0000256" key="2">
    <source>
        <dbReference type="ARBA" id="ARBA00006833"/>
    </source>
</evidence>
<keyword evidence="17" id="KW-1185">Reference proteome</keyword>
<evidence type="ECO:0000256" key="14">
    <source>
        <dbReference type="SAM" id="Phobius"/>
    </source>
</evidence>
<evidence type="ECO:0000256" key="7">
    <source>
        <dbReference type="ARBA" id="ARBA00022729"/>
    </source>
</evidence>
<organism evidence="16 17">
    <name type="scientific">Oopsacas minuta</name>
    <dbReference type="NCBI Taxonomy" id="111878"/>
    <lineage>
        <taxon>Eukaryota</taxon>
        <taxon>Metazoa</taxon>
        <taxon>Porifera</taxon>
        <taxon>Hexactinellida</taxon>
        <taxon>Hexasterophora</taxon>
        <taxon>Lyssacinosida</taxon>
        <taxon>Leucopsacidae</taxon>
        <taxon>Oopsacas</taxon>
    </lineage>
</organism>
<dbReference type="GO" id="GO:2001256">
    <property type="term" value="P:regulation of store-operated calcium entry"/>
    <property type="evidence" value="ECO:0007669"/>
    <property type="project" value="InterPro"/>
</dbReference>
<proteinExistence type="inferred from homology"/>
<name>A0AAV7JCI7_9METZ</name>
<keyword evidence="6 14" id="KW-0812">Transmembrane</keyword>
<feature type="transmembrane region" description="Helical" evidence="14">
    <location>
        <begin position="138"/>
        <end position="158"/>
    </location>
</feature>
<evidence type="ECO:0000256" key="6">
    <source>
        <dbReference type="ARBA" id="ARBA00022692"/>
    </source>
</evidence>
<feature type="chain" id="PRO_5043877084" description="Store-operated calcium entry-associated regulatory factor" evidence="15">
    <location>
        <begin position="18"/>
        <end position="274"/>
    </location>
</feature>
<evidence type="ECO:0000256" key="15">
    <source>
        <dbReference type="SAM" id="SignalP"/>
    </source>
</evidence>
<evidence type="ECO:0000256" key="11">
    <source>
        <dbReference type="ARBA" id="ARBA00023065"/>
    </source>
</evidence>
<evidence type="ECO:0000256" key="9">
    <source>
        <dbReference type="ARBA" id="ARBA00022837"/>
    </source>
</evidence>
<evidence type="ECO:0000313" key="16">
    <source>
        <dbReference type="EMBL" id="KAI6646466.1"/>
    </source>
</evidence>
<dbReference type="GO" id="GO:0006816">
    <property type="term" value="P:calcium ion transport"/>
    <property type="evidence" value="ECO:0007669"/>
    <property type="project" value="UniProtKB-KW"/>
</dbReference>
<evidence type="ECO:0000256" key="1">
    <source>
        <dbReference type="ARBA" id="ARBA00004115"/>
    </source>
</evidence>
<keyword evidence="7 15" id="KW-0732">Signal</keyword>
<keyword evidence="4" id="KW-0813">Transport</keyword>
<sequence>MQLLLALVMFIATSCYAQSHFDRILLQNVDSIVLREGQLTNSRRVSPIPQLRCVGGSAGCSSTPRPNLVICSNIGSQRQDVRWECEADFDQRYKFGRIQVSCEGYEHSEDPYILKDSCGLEYEIDYDYSHSSYQANSWLSFTNIFLIVAIAVLTFALYRNSLQVPTTVPTPWDNWVDWGNWNWGNNISKIFMRGIASVISNSFQPLLCLASVFRSFGSNYRFVASWTREVRIGWSGPWIFGSNYSFVPSWTREVRRGRGGHWISPGNRKICFIF</sequence>
<keyword evidence="11" id="KW-0406">Ion transport</keyword>
<evidence type="ECO:0000256" key="5">
    <source>
        <dbReference type="ARBA" id="ARBA00022568"/>
    </source>
</evidence>
<dbReference type="PANTHER" id="PTHR15929">
    <property type="entry name" value="STORE-OPERATED CALCIUM ENTRY-ASSOCIATED REGULATORY FACTOR"/>
    <property type="match status" value="1"/>
</dbReference>
<dbReference type="Proteomes" id="UP001165289">
    <property type="component" value="Unassembled WGS sequence"/>
</dbReference>
<keyword evidence="8" id="KW-0256">Endoplasmic reticulum</keyword>
<evidence type="ECO:0000313" key="17">
    <source>
        <dbReference type="Proteomes" id="UP001165289"/>
    </source>
</evidence>
<dbReference type="PANTHER" id="PTHR15929:SF0">
    <property type="entry name" value="STORE-OPERATED CALCIUM ENTRY-ASSOCIATED REGULATORY FACTOR"/>
    <property type="match status" value="1"/>
</dbReference>
<dbReference type="AlphaFoldDB" id="A0AAV7JCI7"/>
<keyword evidence="9" id="KW-0106">Calcium</keyword>
<feature type="signal peptide" evidence="15">
    <location>
        <begin position="1"/>
        <end position="17"/>
    </location>
</feature>
<keyword evidence="5" id="KW-0109">Calcium transport</keyword>
<evidence type="ECO:0000256" key="13">
    <source>
        <dbReference type="ARBA" id="ARBA00031116"/>
    </source>
</evidence>
<comment type="similarity">
    <text evidence="2">Belongs to the SARAF family.</text>
</comment>
<dbReference type="Pfam" id="PF06682">
    <property type="entry name" value="SARAF"/>
    <property type="match status" value="1"/>
</dbReference>
<dbReference type="GO" id="GO:0005789">
    <property type="term" value="C:endoplasmic reticulum membrane"/>
    <property type="evidence" value="ECO:0007669"/>
    <property type="project" value="UniProtKB-SubCell"/>
</dbReference>
<keyword evidence="10 14" id="KW-1133">Transmembrane helix</keyword>
<dbReference type="EMBL" id="JAKMXF010000354">
    <property type="protein sequence ID" value="KAI6646466.1"/>
    <property type="molecule type" value="Genomic_DNA"/>
</dbReference>
<evidence type="ECO:0000256" key="12">
    <source>
        <dbReference type="ARBA" id="ARBA00023136"/>
    </source>
</evidence>
<accession>A0AAV7JCI7</accession>
<dbReference type="InterPro" id="IPR009567">
    <property type="entry name" value="SARAF"/>
</dbReference>